<gene>
    <name evidence="2" type="ORF">Adt_21820</name>
</gene>
<evidence type="ECO:0000313" key="3">
    <source>
        <dbReference type="Proteomes" id="UP001604336"/>
    </source>
</evidence>
<feature type="region of interest" description="Disordered" evidence="1">
    <location>
        <begin position="103"/>
        <end position="129"/>
    </location>
</feature>
<proteinExistence type="predicted"/>
<reference evidence="3" key="1">
    <citation type="submission" date="2024-07" db="EMBL/GenBank/DDBJ databases">
        <title>Two chromosome-level genome assemblies of Korean endemic species Abeliophyllum distichum and Forsythia ovata (Oleaceae).</title>
        <authorList>
            <person name="Jang H."/>
        </authorList>
    </citation>
    <scope>NUCLEOTIDE SEQUENCE [LARGE SCALE GENOMIC DNA]</scope>
</reference>
<sequence>MYFASSKRAKKIAIELMQWIQDKDELLKDFIAWFNRATLKIKDLQMHVVVTAMISKTRNRPFKMLLSKNSPNTMHELLSRGDNYVDVEEAFFITKGMKDRKETEYNKMKTRDKPKSQDDKGRKKMNHLK</sequence>
<name>A0ABD1T0G4_9LAMI</name>
<dbReference type="Proteomes" id="UP001604336">
    <property type="component" value="Unassembled WGS sequence"/>
</dbReference>
<protein>
    <submittedName>
        <fullName evidence="2">Retrotransposon gag protein</fullName>
    </submittedName>
</protein>
<accession>A0ABD1T0G4</accession>
<keyword evidence="3" id="KW-1185">Reference proteome</keyword>
<evidence type="ECO:0000313" key="2">
    <source>
        <dbReference type="EMBL" id="KAL2506199.1"/>
    </source>
</evidence>
<dbReference type="EMBL" id="JBFOLK010000006">
    <property type="protein sequence ID" value="KAL2506199.1"/>
    <property type="molecule type" value="Genomic_DNA"/>
</dbReference>
<comment type="caution">
    <text evidence="2">The sequence shown here is derived from an EMBL/GenBank/DDBJ whole genome shotgun (WGS) entry which is preliminary data.</text>
</comment>
<feature type="compositionally biased region" description="Basic and acidic residues" evidence="1">
    <location>
        <begin position="103"/>
        <end position="121"/>
    </location>
</feature>
<organism evidence="2 3">
    <name type="scientific">Abeliophyllum distichum</name>
    <dbReference type="NCBI Taxonomy" id="126358"/>
    <lineage>
        <taxon>Eukaryota</taxon>
        <taxon>Viridiplantae</taxon>
        <taxon>Streptophyta</taxon>
        <taxon>Embryophyta</taxon>
        <taxon>Tracheophyta</taxon>
        <taxon>Spermatophyta</taxon>
        <taxon>Magnoliopsida</taxon>
        <taxon>eudicotyledons</taxon>
        <taxon>Gunneridae</taxon>
        <taxon>Pentapetalae</taxon>
        <taxon>asterids</taxon>
        <taxon>lamiids</taxon>
        <taxon>Lamiales</taxon>
        <taxon>Oleaceae</taxon>
        <taxon>Forsythieae</taxon>
        <taxon>Abeliophyllum</taxon>
    </lineage>
</organism>
<dbReference type="AlphaFoldDB" id="A0ABD1T0G4"/>
<evidence type="ECO:0000256" key="1">
    <source>
        <dbReference type="SAM" id="MobiDB-lite"/>
    </source>
</evidence>